<evidence type="ECO:0008006" key="3">
    <source>
        <dbReference type="Google" id="ProtNLM"/>
    </source>
</evidence>
<sequence>MLKSLPAKQNRVRGWGLLLAAVLGQTLLLFWAPAQQNWISLTGREVTLQTAPVDPFNALSGYYVNLSYQIADARKLPGFPSAIAEGAPLYVLLAAPQTPGTAWRALSVSTSPPQPTGTQAVLMGHYRRGRLKFGLETYYIPEAERERIAADLNQHPSRALVDARVTAGGQAVPVRIRIENRRYEF</sequence>
<dbReference type="RefSeq" id="WP_023173521.1">
    <property type="nucleotide sequence ID" value="NC_022600.1"/>
</dbReference>
<dbReference type="OrthoDB" id="4868247at2"/>
<keyword evidence="2" id="KW-1185">Reference proteome</keyword>
<dbReference type="STRING" id="1183438.GKIL_2134"/>
<dbReference type="InterPro" id="IPR025833">
    <property type="entry name" value="GDYXXLXY"/>
</dbReference>
<dbReference type="KEGG" id="glj:GKIL_2134"/>
<accession>U5QL45</accession>
<dbReference type="EMBL" id="CP003587">
    <property type="protein sequence ID" value="AGY58380.1"/>
    <property type="molecule type" value="Genomic_DNA"/>
</dbReference>
<evidence type="ECO:0000313" key="1">
    <source>
        <dbReference type="EMBL" id="AGY58380.1"/>
    </source>
</evidence>
<proteinExistence type="predicted"/>
<dbReference type="AlphaFoldDB" id="U5QL45"/>
<protein>
    <recommendedName>
        <fullName evidence="3">Membrane-anchored protein</fullName>
    </recommendedName>
</protein>
<organism evidence="1 2">
    <name type="scientific">Gloeobacter kilaueensis (strain ATCC BAA-2537 / CCAP 1431/1 / ULC 316 / JS1)</name>
    <dbReference type="NCBI Taxonomy" id="1183438"/>
    <lineage>
        <taxon>Bacteria</taxon>
        <taxon>Bacillati</taxon>
        <taxon>Cyanobacteriota</taxon>
        <taxon>Cyanophyceae</taxon>
        <taxon>Gloeobacterales</taxon>
        <taxon>Gloeobacteraceae</taxon>
        <taxon>Gloeobacter</taxon>
    </lineage>
</organism>
<reference evidence="1 2" key="1">
    <citation type="journal article" date="2013" name="PLoS ONE">
        <title>Cultivation and Complete Genome Sequencing of Gloeobacter kilaueensis sp. nov., from a Lava Cave in Kilauea Caldera, Hawai'i.</title>
        <authorList>
            <person name="Saw J.H."/>
            <person name="Schatz M."/>
            <person name="Brown M.V."/>
            <person name="Kunkel D.D."/>
            <person name="Foster J.S."/>
            <person name="Shick H."/>
            <person name="Christensen S."/>
            <person name="Hou S."/>
            <person name="Wan X."/>
            <person name="Donachie S.P."/>
        </authorList>
    </citation>
    <scope>NUCLEOTIDE SEQUENCE [LARGE SCALE GENOMIC DNA]</scope>
    <source>
        <strain evidence="2">JS</strain>
    </source>
</reference>
<name>U5QL45_GLOK1</name>
<evidence type="ECO:0000313" key="2">
    <source>
        <dbReference type="Proteomes" id="UP000017396"/>
    </source>
</evidence>
<dbReference type="Pfam" id="PF14345">
    <property type="entry name" value="GDYXXLXY"/>
    <property type="match status" value="1"/>
</dbReference>
<dbReference type="HOGENOM" id="CLU_080094_0_0_3"/>
<dbReference type="Proteomes" id="UP000017396">
    <property type="component" value="Chromosome"/>
</dbReference>
<dbReference type="eggNOG" id="COG4929">
    <property type="taxonomic scope" value="Bacteria"/>
</dbReference>
<gene>
    <name evidence="1" type="ORF">GKIL_2134</name>
</gene>